<dbReference type="Pfam" id="PF07714">
    <property type="entry name" value="PK_Tyr_Ser-Thr"/>
    <property type="match status" value="1"/>
</dbReference>
<keyword evidence="1" id="KW-0547">Nucleotide-binding</keyword>
<protein>
    <submittedName>
        <fullName evidence="5">Protein kinase domain-containing protein</fullName>
    </submittedName>
</protein>
<dbReference type="InterPro" id="IPR001245">
    <property type="entry name" value="Ser-Thr/Tyr_kinase_cat_dom"/>
</dbReference>
<evidence type="ECO:0000256" key="2">
    <source>
        <dbReference type="ARBA" id="ARBA00022840"/>
    </source>
</evidence>
<feature type="domain" description="Protein kinase" evidence="3">
    <location>
        <begin position="11"/>
        <end position="248"/>
    </location>
</feature>
<dbReference type="InterPro" id="IPR000719">
    <property type="entry name" value="Prot_kinase_dom"/>
</dbReference>
<proteinExistence type="predicted"/>
<keyword evidence="4" id="KW-1185">Reference proteome</keyword>
<dbReference type="WBParaSite" id="PDA_v2.g896.t1">
    <property type="protein sequence ID" value="PDA_v2.g896.t1"/>
    <property type="gene ID" value="PDA_v2.g896"/>
</dbReference>
<dbReference type="PANTHER" id="PTHR24418">
    <property type="entry name" value="TYROSINE-PROTEIN KINASE"/>
    <property type="match status" value="1"/>
</dbReference>
<dbReference type="SUPFAM" id="SSF56112">
    <property type="entry name" value="Protein kinase-like (PK-like)"/>
    <property type="match status" value="1"/>
</dbReference>
<dbReference type="InterPro" id="IPR011009">
    <property type="entry name" value="Kinase-like_dom_sf"/>
</dbReference>
<dbReference type="PROSITE" id="PS50011">
    <property type="entry name" value="PROTEIN_KINASE_DOM"/>
    <property type="match status" value="1"/>
</dbReference>
<accession>A0A914RBE8</accession>
<dbReference type="PRINTS" id="PR00109">
    <property type="entry name" value="TYRKINASE"/>
</dbReference>
<evidence type="ECO:0000256" key="1">
    <source>
        <dbReference type="ARBA" id="ARBA00022741"/>
    </source>
</evidence>
<dbReference type="PROSITE" id="PS00109">
    <property type="entry name" value="PROTEIN_KINASE_TYR"/>
    <property type="match status" value="1"/>
</dbReference>
<dbReference type="InterPro" id="IPR008266">
    <property type="entry name" value="Tyr_kinase_AS"/>
</dbReference>
<name>A0A914RBE8_9BILA</name>
<dbReference type="InterPro" id="IPR050198">
    <property type="entry name" value="Non-receptor_tyrosine_kinases"/>
</dbReference>
<sequence length="248" mass="27980">MLIKHAQILYDPIADKIASGNFGSVYRGYFTKENGEKIRAAIKVCHQEAGEKDDGGKAVAAKEAMMHEARLMAEYKFENVITFFGLACDHSPIVLVMEYCPGDSLENHLLADRGDTVIERVLYCYEAARGMRYLHIQGCIHSDFASRNCLISAEGIIKIADFGLSKFVDELNPQTAKLKIPIRWMAPECFGRKAQIIQKSDVWAYGVLIYEVFNKGGMPWPGDKDFKAMAKRIRHGNFFVGFVFYIAF</sequence>
<evidence type="ECO:0000259" key="3">
    <source>
        <dbReference type="PROSITE" id="PS50011"/>
    </source>
</evidence>
<organism evidence="4 5">
    <name type="scientific">Panagrolaimus davidi</name>
    <dbReference type="NCBI Taxonomy" id="227884"/>
    <lineage>
        <taxon>Eukaryota</taxon>
        <taxon>Metazoa</taxon>
        <taxon>Ecdysozoa</taxon>
        <taxon>Nematoda</taxon>
        <taxon>Chromadorea</taxon>
        <taxon>Rhabditida</taxon>
        <taxon>Tylenchina</taxon>
        <taxon>Panagrolaimomorpha</taxon>
        <taxon>Panagrolaimoidea</taxon>
        <taxon>Panagrolaimidae</taxon>
        <taxon>Panagrolaimus</taxon>
    </lineage>
</organism>
<reference evidence="5" key="1">
    <citation type="submission" date="2022-11" db="UniProtKB">
        <authorList>
            <consortium name="WormBaseParasite"/>
        </authorList>
    </citation>
    <scope>IDENTIFICATION</scope>
</reference>
<keyword evidence="2" id="KW-0067">ATP-binding</keyword>
<dbReference type="Proteomes" id="UP000887578">
    <property type="component" value="Unplaced"/>
</dbReference>
<dbReference type="Gene3D" id="1.10.510.10">
    <property type="entry name" value="Transferase(Phosphotransferase) domain 1"/>
    <property type="match status" value="1"/>
</dbReference>
<evidence type="ECO:0000313" key="5">
    <source>
        <dbReference type="WBParaSite" id="PDA_v2.g896.t1"/>
    </source>
</evidence>
<dbReference type="GO" id="GO:0004672">
    <property type="term" value="F:protein kinase activity"/>
    <property type="evidence" value="ECO:0007669"/>
    <property type="project" value="InterPro"/>
</dbReference>
<dbReference type="GO" id="GO:0005524">
    <property type="term" value="F:ATP binding"/>
    <property type="evidence" value="ECO:0007669"/>
    <property type="project" value="UniProtKB-KW"/>
</dbReference>
<dbReference type="AlphaFoldDB" id="A0A914RBE8"/>
<evidence type="ECO:0000313" key="4">
    <source>
        <dbReference type="Proteomes" id="UP000887578"/>
    </source>
</evidence>